<dbReference type="STRING" id="999627.SAMN05216236_11916"/>
<dbReference type="eggNOG" id="COG3757">
    <property type="taxonomic scope" value="Bacteria"/>
</dbReference>
<evidence type="ECO:0000313" key="6">
    <source>
        <dbReference type="Proteomes" id="UP000182466"/>
    </source>
</evidence>
<dbReference type="RefSeq" id="WP_027262872.1">
    <property type="nucleotide sequence ID" value="NZ_FPAW01000019.1"/>
</dbReference>
<name>A0A1I7CRD5_9RHOB</name>
<dbReference type="EC" id="3.2.1.17" evidence="4"/>
<dbReference type="GO" id="GO:0003796">
    <property type="term" value="F:lysozyme activity"/>
    <property type="evidence" value="ECO:0007669"/>
    <property type="project" value="UniProtKB-EC"/>
</dbReference>
<proteinExistence type="inferred from homology"/>
<dbReference type="PROSITE" id="PS51257">
    <property type="entry name" value="PROKAR_LIPOPROTEIN"/>
    <property type="match status" value="1"/>
</dbReference>
<dbReference type="SMART" id="SM00641">
    <property type="entry name" value="Glyco_25"/>
    <property type="match status" value="1"/>
</dbReference>
<dbReference type="OrthoDB" id="9798192at2"/>
<dbReference type="InterPro" id="IPR002053">
    <property type="entry name" value="Glyco_hydro_25"/>
</dbReference>
<dbReference type="GO" id="GO:0016052">
    <property type="term" value="P:carbohydrate catabolic process"/>
    <property type="evidence" value="ECO:0007669"/>
    <property type="project" value="TreeGrafter"/>
</dbReference>
<dbReference type="AlphaFoldDB" id="A0A1I7CRD5"/>
<comment type="similarity">
    <text evidence="1 4">Belongs to the glycosyl hydrolase 25 family.</text>
</comment>
<dbReference type="SUPFAM" id="SSF51445">
    <property type="entry name" value="(Trans)glycosidases"/>
    <property type="match status" value="1"/>
</dbReference>
<dbReference type="Pfam" id="PF01183">
    <property type="entry name" value="Glyco_hydro_25"/>
    <property type="match status" value="1"/>
</dbReference>
<protein>
    <recommendedName>
        <fullName evidence="4">Lysozyme</fullName>
        <ecNumber evidence="4">3.2.1.17</ecNumber>
    </recommendedName>
</protein>
<dbReference type="CDD" id="cd06413">
    <property type="entry name" value="GH25_muramidase_1"/>
    <property type="match status" value="1"/>
</dbReference>
<evidence type="ECO:0000256" key="4">
    <source>
        <dbReference type="RuleBase" id="RU361176"/>
    </source>
</evidence>
<dbReference type="InterPro" id="IPR018077">
    <property type="entry name" value="Glyco_hydro_fam25_subgr"/>
</dbReference>
<accession>A0A1I7CRD5</accession>
<dbReference type="InterPro" id="IPR017853">
    <property type="entry name" value="GH"/>
</dbReference>
<keyword evidence="2 4" id="KW-0378">Hydrolase</keyword>
<dbReference type="Proteomes" id="UP000182466">
    <property type="component" value="Unassembled WGS sequence"/>
</dbReference>
<dbReference type="GO" id="GO:0016998">
    <property type="term" value="P:cell wall macromolecule catabolic process"/>
    <property type="evidence" value="ECO:0007669"/>
    <property type="project" value="InterPro"/>
</dbReference>
<evidence type="ECO:0000256" key="3">
    <source>
        <dbReference type="ARBA" id="ARBA00023295"/>
    </source>
</evidence>
<reference evidence="5 6" key="1">
    <citation type="submission" date="2016-10" db="EMBL/GenBank/DDBJ databases">
        <authorList>
            <person name="de Groot N.N."/>
        </authorList>
    </citation>
    <scope>NUCLEOTIDE SEQUENCE [LARGE SCALE GENOMIC DNA]</scope>
    <source>
        <strain evidence="5 6">CGMCC 1.10959</strain>
    </source>
</reference>
<organism evidence="5 6">
    <name type="scientific">Sedimentitalea nanhaiensis</name>
    <dbReference type="NCBI Taxonomy" id="999627"/>
    <lineage>
        <taxon>Bacteria</taxon>
        <taxon>Pseudomonadati</taxon>
        <taxon>Pseudomonadota</taxon>
        <taxon>Alphaproteobacteria</taxon>
        <taxon>Rhodobacterales</taxon>
        <taxon>Paracoccaceae</taxon>
        <taxon>Sedimentitalea</taxon>
    </lineage>
</organism>
<dbReference type="InterPro" id="IPR008270">
    <property type="entry name" value="Glyco_hydro_25_AS"/>
</dbReference>
<dbReference type="PANTHER" id="PTHR34135:SF2">
    <property type="entry name" value="LYSOZYME"/>
    <property type="match status" value="1"/>
</dbReference>
<dbReference type="PROSITE" id="PS51904">
    <property type="entry name" value="GLYCOSYL_HYDROL_F25_2"/>
    <property type="match status" value="1"/>
</dbReference>
<dbReference type="Gene3D" id="3.20.20.80">
    <property type="entry name" value="Glycosidases"/>
    <property type="match status" value="1"/>
</dbReference>
<dbReference type="PANTHER" id="PTHR34135">
    <property type="entry name" value="LYSOZYME"/>
    <property type="match status" value="1"/>
</dbReference>
<sequence>MRKVLQAMLAIAFLASCGGGVERRPPVVPATVDPETNLLVYPRYGDSKPHPWAGRAPYSYPIHGIDVSRYQGDIDWRQVKSAGINFAFIKATEGGDFIDPMFKDHWAGARRAGVRYGAYHFYYFCRPAHEQARWFIQNVPRGTSDLPHVLDMEWNHQSRTCRLRPDGDTIRAEAEMFLDMLEAHYGRRPVVYTTVDFFAHSGIDRLRNTEFWLRSVAGHPRQVYPGAFWTFWQYTGTGIVPGVTGPVDLNVFRASPEIWQRWAR</sequence>
<evidence type="ECO:0000313" key="5">
    <source>
        <dbReference type="EMBL" id="SFU02027.1"/>
    </source>
</evidence>
<gene>
    <name evidence="5" type="ORF">SAMN05216236_11916</name>
</gene>
<dbReference type="PROSITE" id="PS00953">
    <property type="entry name" value="GLYCOSYL_HYDROL_F25_1"/>
    <property type="match status" value="1"/>
</dbReference>
<dbReference type="GO" id="GO:0009253">
    <property type="term" value="P:peptidoglycan catabolic process"/>
    <property type="evidence" value="ECO:0007669"/>
    <property type="project" value="InterPro"/>
</dbReference>
<evidence type="ECO:0000256" key="2">
    <source>
        <dbReference type="ARBA" id="ARBA00022801"/>
    </source>
</evidence>
<keyword evidence="6" id="KW-1185">Reference proteome</keyword>
<comment type="catalytic activity">
    <reaction evidence="4">
        <text>Hydrolysis of (1-&gt;4)-beta-linkages between N-acetylmuramic acid and N-acetyl-D-glucosamine residues in a peptidoglycan and between N-acetyl-D-glucosamine residues in chitodextrins.</text>
        <dbReference type="EC" id="3.2.1.17"/>
    </reaction>
</comment>
<dbReference type="EMBL" id="FPAW01000019">
    <property type="protein sequence ID" value="SFU02027.1"/>
    <property type="molecule type" value="Genomic_DNA"/>
</dbReference>
<evidence type="ECO:0000256" key="1">
    <source>
        <dbReference type="ARBA" id="ARBA00010646"/>
    </source>
</evidence>
<keyword evidence="3 4" id="KW-0326">Glycosidase</keyword>